<dbReference type="RefSeq" id="WP_064123990.1">
    <property type="nucleotide sequence ID" value="NZ_CP015243.1"/>
</dbReference>
<feature type="domain" description="ABC transmembrane type-1" evidence="8">
    <location>
        <begin position="60"/>
        <end position="240"/>
    </location>
</feature>
<proteinExistence type="inferred from homology"/>
<feature type="transmembrane region" description="Helical" evidence="7">
    <location>
        <begin position="98"/>
        <end position="120"/>
    </location>
</feature>
<dbReference type="Proteomes" id="UP000077875">
    <property type="component" value="Chromosome"/>
</dbReference>
<evidence type="ECO:0000259" key="8">
    <source>
        <dbReference type="PROSITE" id="PS50928"/>
    </source>
</evidence>
<comment type="similarity">
    <text evidence="7">Belongs to the binding-protein-dependent transport system permease family.</text>
</comment>
<dbReference type="PROSITE" id="PS50928">
    <property type="entry name" value="ABC_TM1"/>
    <property type="match status" value="1"/>
</dbReference>
<dbReference type="InterPro" id="IPR035906">
    <property type="entry name" value="MetI-like_sf"/>
</dbReference>
<organism evidence="9 10">
    <name type="scientific">Halotalea alkalilenta</name>
    <dbReference type="NCBI Taxonomy" id="376489"/>
    <lineage>
        <taxon>Bacteria</taxon>
        <taxon>Pseudomonadati</taxon>
        <taxon>Pseudomonadota</taxon>
        <taxon>Gammaproteobacteria</taxon>
        <taxon>Oceanospirillales</taxon>
        <taxon>Halomonadaceae</taxon>
        <taxon>Halotalea</taxon>
    </lineage>
</organism>
<dbReference type="PANTHER" id="PTHR30151:SF20">
    <property type="entry name" value="ABC TRANSPORTER PERMEASE PROTEIN HI_0355-RELATED"/>
    <property type="match status" value="1"/>
</dbReference>
<evidence type="ECO:0000313" key="9">
    <source>
        <dbReference type="EMBL" id="ANF59145.1"/>
    </source>
</evidence>
<dbReference type="KEGG" id="haa:A5892_18135"/>
<evidence type="ECO:0000313" key="10">
    <source>
        <dbReference type="Proteomes" id="UP000077875"/>
    </source>
</evidence>
<dbReference type="GO" id="GO:0005886">
    <property type="term" value="C:plasma membrane"/>
    <property type="evidence" value="ECO:0007669"/>
    <property type="project" value="UniProtKB-SubCell"/>
</dbReference>
<keyword evidence="4 7" id="KW-0812">Transmembrane</keyword>
<feature type="transmembrane region" description="Helical" evidence="7">
    <location>
        <begin position="126"/>
        <end position="153"/>
    </location>
</feature>
<keyword evidence="10" id="KW-1185">Reference proteome</keyword>
<name>A0A172YJD5_9GAMM</name>
<evidence type="ECO:0000256" key="6">
    <source>
        <dbReference type="ARBA" id="ARBA00023136"/>
    </source>
</evidence>
<gene>
    <name evidence="9" type="ORF">A5892_18135</name>
</gene>
<comment type="subcellular location">
    <subcellularLocation>
        <location evidence="1 7">Cell membrane</location>
        <topology evidence="1 7">Multi-pass membrane protein</topology>
    </subcellularLocation>
</comment>
<keyword evidence="5 7" id="KW-1133">Transmembrane helix</keyword>
<keyword evidence="6 7" id="KW-0472">Membrane</keyword>
<feature type="transmembrane region" description="Helical" evidence="7">
    <location>
        <begin position="217"/>
        <end position="240"/>
    </location>
</feature>
<dbReference type="Gene3D" id="1.10.3720.10">
    <property type="entry name" value="MetI-like"/>
    <property type="match status" value="1"/>
</dbReference>
<feature type="transmembrane region" description="Helical" evidence="7">
    <location>
        <begin position="66"/>
        <end position="86"/>
    </location>
</feature>
<feature type="transmembrane region" description="Helical" evidence="7">
    <location>
        <begin position="174"/>
        <end position="197"/>
    </location>
</feature>
<dbReference type="Pfam" id="PF00528">
    <property type="entry name" value="BPD_transp_1"/>
    <property type="match status" value="1"/>
</dbReference>
<dbReference type="SUPFAM" id="SSF161098">
    <property type="entry name" value="MetI-like"/>
    <property type="match status" value="1"/>
</dbReference>
<dbReference type="EMBL" id="CP015243">
    <property type="protein sequence ID" value="ANF59145.1"/>
    <property type="molecule type" value="Genomic_DNA"/>
</dbReference>
<dbReference type="STRING" id="376489.A5892_18135"/>
<evidence type="ECO:0000256" key="2">
    <source>
        <dbReference type="ARBA" id="ARBA00022448"/>
    </source>
</evidence>
<evidence type="ECO:0000256" key="4">
    <source>
        <dbReference type="ARBA" id="ARBA00022692"/>
    </source>
</evidence>
<dbReference type="AlphaFoldDB" id="A0A172YJD5"/>
<dbReference type="CDD" id="cd06261">
    <property type="entry name" value="TM_PBP2"/>
    <property type="match status" value="1"/>
</dbReference>
<sequence length="255" mass="27767">MIALKRIATRYASLIAFILVVLAWELGCDLFQVPTFVLPAPSAILVAFTTLSPSRWFEHTWATLEVALLGFVIATAIAVPLAIAITRSKLVSRVVMPWLIVIQSTPIVAIAPIIVVTLGAGVLPRVVITTLIAFFPIVISTATGLASVPAEFTELSRSLRASRNREYWQIRMPYALPHLFSALRVAITLAIVGAVVAEFVAAERGLGYLILYSTSSFRIAVAFAALVILVASSLVLYGLITQLQRRLFPWSEHRG</sequence>
<evidence type="ECO:0000256" key="3">
    <source>
        <dbReference type="ARBA" id="ARBA00022475"/>
    </source>
</evidence>
<evidence type="ECO:0000256" key="1">
    <source>
        <dbReference type="ARBA" id="ARBA00004651"/>
    </source>
</evidence>
<keyword evidence="3" id="KW-1003">Cell membrane</keyword>
<keyword evidence="2 7" id="KW-0813">Transport</keyword>
<accession>A0A172YJD5</accession>
<dbReference type="InterPro" id="IPR000515">
    <property type="entry name" value="MetI-like"/>
</dbReference>
<reference evidence="9 10" key="1">
    <citation type="submission" date="2016-04" db="EMBL/GenBank/DDBJ databases">
        <title>Complete Genome Sequence of Halotalea alkalilenta IHB B 13600.</title>
        <authorList>
            <person name="Swarnkar M.K."/>
            <person name="Sharma A."/>
            <person name="Kaushal K."/>
            <person name="Soni R."/>
            <person name="Rana S."/>
            <person name="Singh A.K."/>
            <person name="Gulati A."/>
        </authorList>
    </citation>
    <scope>NUCLEOTIDE SEQUENCE [LARGE SCALE GENOMIC DNA]</scope>
    <source>
        <strain evidence="9 10">IHB B 13600</strain>
    </source>
</reference>
<protein>
    <submittedName>
        <fullName evidence="9">ABC transporter permease</fullName>
    </submittedName>
</protein>
<evidence type="ECO:0000256" key="7">
    <source>
        <dbReference type="RuleBase" id="RU363032"/>
    </source>
</evidence>
<dbReference type="PANTHER" id="PTHR30151">
    <property type="entry name" value="ALKANE SULFONATE ABC TRANSPORTER-RELATED, MEMBRANE SUBUNIT"/>
    <property type="match status" value="1"/>
</dbReference>
<evidence type="ECO:0000256" key="5">
    <source>
        <dbReference type="ARBA" id="ARBA00022989"/>
    </source>
</evidence>
<dbReference type="GO" id="GO:0055085">
    <property type="term" value="P:transmembrane transport"/>
    <property type="evidence" value="ECO:0007669"/>
    <property type="project" value="InterPro"/>
</dbReference>